<organism evidence="7 8">
    <name type="scientific">Thalassospira indica</name>
    <dbReference type="NCBI Taxonomy" id="1891279"/>
    <lineage>
        <taxon>Bacteria</taxon>
        <taxon>Pseudomonadati</taxon>
        <taxon>Pseudomonadota</taxon>
        <taxon>Alphaproteobacteria</taxon>
        <taxon>Rhodospirillales</taxon>
        <taxon>Thalassospiraceae</taxon>
        <taxon>Thalassospira</taxon>
    </lineage>
</organism>
<dbReference type="InterPro" id="IPR023095">
    <property type="entry name" value="Ade_MeTrfase_dom_2"/>
</dbReference>
<evidence type="ECO:0000313" key="8">
    <source>
        <dbReference type="Proteomes" id="UP000256971"/>
    </source>
</evidence>
<dbReference type="PRINTS" id="PR00505">
    <property type="entry name" value="D12N6MTFRASE"/>
</dbReference>
<evidence type="ECO:0000256" key="1">
    <source>
        <dbReference type="ARBA" id="ARBA00006594"/>
    </source>
</evidence>
<evidence type="ECO:0000256" key="2">
    <source>
        <dbReference type="ARBA" id="ARBA00011900"/>
    </source>
</evidence>
<dbReference type="PIRSF" id="PIRSF000398">
    <property type="entry name" value="M_m6A_EcoRV"/>
    <property type="match status" value="1"/>
</dbReference>
<dbReference type="EMBL" id="CP031555">
    <property type="protein sequence ID" value="AXO13787.1"/>
    <property type="molecule type" value="Genomic_DNA"/>
</dbReference>
<dbReference type="Gene3D" id="3.40.50.150">
    <property type="entry name" value="Vaccinia Virus protein VP39"/>
    <property type="match status" value="1"/>
</dbReference>
<dbReference type="GO" id="GO:0032259">
    <property type="term" value="P:methylation"/>
    <property type="evidence" value="ECO:0007669"/>
    <property type="project" value="UniProtKB-KW"/>
</dbReference>
<dbReference type="InterPro" id="IPR012327">
    <property type="entry name" value="MeTrfase_D12"/>
</dbReference>
<dbReference type="InterPro" id="IPR012263">
    <property type="entry name" value="M_m6A_EcoRV"/>
</dbReference>
<evidence type="ECO:0000256" key="3">
    <source>
        <dbReference type="ARBA" id="ARBA00022603"/>
    </source>
</evidence>
<protein>
    <recommendedName>
        <fullName evidence="2">site-specific DNA-methyltransferase (adenine-specific)</fullName>
        <ecNumber evidence="2">2.1.1.72</ecNumber>
    </recommendedName>
</protein>
<dbReference type="PANTHER" id="PTHR30481">
    <property type="entry name" value="DNA ADENINE METHYLASE"/>
    <property type="match status" value="1"/>
</dbReference>
<dbReference type="SUPFAM" id="SSF53335">
    <property type="entry name" value="S-adenosyl-L-methionine-dependent methyltransferases"/>
    <property type="match status" value="1"/>
</dbReference>
<dbReference type="Gene3D" id="1.10.1020.10">
    <property type="entry name" value="Adenine-specific Methyltransferase, Domain 2"/>
    <property type="match status" value="1"/>
</dbReference>
<keyword evidence="3 7" id="KW-0489">Methyltransferase</keyword>
<keyword evidence="5" id="KW-0949">S-adenosyl-L-methionine</keyword>
<evidence type="ECO:0000313" key="7">
    <source>
        <dbReference type="EMBL" id="AXO13787.1"/>
    </source>
</evidence>
<evidence type="ECO:0000256" key="5">
    <source>
        <dbReference type="ARBA" id="ARBA00022691"/>
    </source>
</evidence>
<reference evidence="7 8" key="1">
    <citation type="submission" date="2018-08" db="EMBL/GenBank/DDBJ databases">
        <title>Complete genome sequence of type strain Thalassospira indica MCCC 1A01103T, isolated from isolated from deep seawater of the Indian Ocean.</title>
        <authorList>
            <person name="Liu Y."/>
        </authorList>
    </citation>
    <scope>NUCLEOTIDE SEQUENCE [LARGE SCALE GENOMIC DNA]</scope>
    <source>
        <strain evidence="7 8">PB8BT</strain>
    </source>
</reference>
<evidence type="ECO:0000256" key="4">
    <source>
        <dbReference type="ARBA" id="ARBA00022679"/>
    </source>
</evidence>
<dbReference type="InterPro" id="IPR029063">
    <property type="entry name" value="SAM-dependent_MTases_sf"/>
</dbReference>
<dbReference type="RefSeq" id="WP_064787297.1">
    <property type="nucleotide sequence ID" value="NZ_CP031555.1"/>
</dbReference>
<evidence type="ECO:0000256" key="6">
    <source>
        <dbReference type="ARBA" id="ARBA00047942"/>
    </source>
</evidence>
<dbReference type="Proteomes" id="UP000256971">
    <property type="component" value="Chromosome"/>
</dbReference>
<dbReference type="PANTHER" id="PTHR30481:SF4">
    <property type="entry name" value="SITE-SPECIFIC DNA-METHYLTRANSFERASE (ADENINE-SPECIFIC)"/>
    <property type="match status" value="1"/>
</dbReference>
<name>A0ABN5NBF3_9PROT</name>
<keyword evidence="8" id="KW-1185">Reference proteome</keyword>
<keyword evidence="4" id="KW-0808">Transferase</keyword>
<dbReference type="GO" id="GO:0008168">
    <property type="term" value="F:methyltransferase activity"/>
    <property type="evidence" value="ECO:0007669"/>
    <property type="project" value="UniProtKB-KW"/>
</dbReference>
<sequence>MNVQSPDPADLLPVKPVHPVAPYVGGKRLLAKTLIERIEATPHKLYAEPFVGMGGIFLRRRSAPRAEVINDISKDVHGLFRILQDHYSYFVDYLKFHLASRAEFERLLNVAPDTLTDIQRAARFIYLQRLSFGGKVDGRNFGTSSERPSRFDLSRLVPMLDDLHERLSGVVIECLPYADFITRYDRPETLFYLDPPYWGSEDYYGKEVFSRDDFKQLAGILSGIKGRFILSLNDTEGVRETFADFAIDAVQTRYSLNGSKPKETGEVIITNFHPTTT</sequence>
<dbReference type="Pfam" id="PF02086">
    <property type="entry name" value="MethyltransfD12"/>
    <property type="match status" value="1"/>
</dbReference>
<accession>A0ABN5NBF3</accession>
<proteinExistence type="inferred from homology"/>
<comment type="catalytic activity">
    <reaction evidence="6">
        <text>a 2'-deoxyadenosine in DNA + S-adenosyl-L-methionine = an N(6)-methyl-2'-deoxyadenosine in DNA + S-adenosyl-L-homocysteine + H(+)</text>
        <dbReference type="Rhea" id="RHEA:15197"/>
        <dbReference type="Rhea" id="RHEA-COMP:12418"/>
        <dbReference type="Rhea" id="RHEA-COMP:12419"/>
        <dbReference type="ChEBI" id="CHEBI:15378"/>
        <dbReference type="ChEBI" id="CHEBI:57856"/>
        <dbReference type="ChEBI" id="CHEBI:59789"/>
        <dbReference type="ChEBI" id="CHEBI:90615"/>
        <dbReference type="ChEBI" id="CHEBI:90616"/>
        <dbReference type="EC" id="2.1.1.72"/>
    </reaction>
</comment>
<dbReference type="EC" id="2.1.1.72" evidence="2"/>
<comment type="similarity">
    <text evidence="1">Belongs to the N(4)/N(6)-methyltransferase family.</text>
</comment>
<gene>
    <name evidence="7" type="ORF">DY252_05780</name>
</gene>